<comment type="caution">
    <text evidence="3">The sequence shown here is derived from an EMBL/GenBank/DDBJ whole genome shotgun (WGS) entry which is preliminary data.</text>
</comment>
<dbReference type="InterPro" id="IPR021104">
    <property type="entry name" value="KfrA_DNA-bd_N"/>
</dbReference>
<feature type="region of interest" description="Disordered" evidence="1">
    <location>
        <begin position="233"/>
        <end position="253"/>
    </location>
</feature>
<evidence type="ECO:0000313" key="3">
    <source>
        <dbReference type="EMBL" id="NHR04500.1"/>
    </source>
</evidence>
<accession>A0ABX0L858</accession>
<dbReference type="Pfam" id="PF11740">
    <property type="entry name" value="KfrA_N"/>
    <property type="match status" value="1"/>
</dbReference>
<protein>
    <recommendedName>
        <fullName evidence="2">KfrA N-terminal DNA-binding domain-containing protein</fullName>
    </recommendedName>
</protein>
<gene>
    <name evidence="3" type="ORF">HA052_04755</name>
</gene>
<feature type="domain" description="KfrA N-terminal DNA-binding" evidence="2">
    <location>
        <begin position="5"/>
        <end position="114"/>
    </location>
</feature>
<evidence type="ECO:0000313" key="4">
    <source>
        <dbReference type="Proteomes" id="UP001515641"/>
    </source>
</evidence>
<dbReference type="EMBL" id="JAAOMA010000004">
    <property type="protein sequence ID" value="NHR04500.1"/>
    <property type="molecule type" value="Genomic_DNA"/>
</dbReference>
<organism evidence="3 4">
    <name type="scientific">Chromobacterium fluminis</name>
    <dbReference type="NCBI Taxonomy" id="3044269"/>
    <lineage>
        <taxon>Bacteria</taxon>
        <taxon>Pseudomonadati</taxon>
        <taxon>Pseudomonadota</taxon>
        <taxon>Betaproteobacteria</taxon>
        <taxon>Neisseriales</taxon>
        <taxon>Chromobacteriaceae</taxon>
        <taxon>Chromobacterium</taxon>
    </lineage>
</organism>
<dbReference type="Proteomes" id="UP001515641">
    <property type="component" value="Unassembled WGS sequence"/>
</dbReference>
<reference evidence="3 4" key="1">
    <citation type="submission" date="2020-03" db="EMBL/GenBank/DDBJ databases">
        <title>Draft genome sequence of environmentally isolated cultures.</title>
        <authorList>
            <person name="Wilson H.S."/>
            <person name="De Leon M.E."/>
        </authorList>
    </citation>
    <scope>NUCLEOTIDE SEQUENCE [LARGE SCALE GENOMIC DNA]</scope>
    <source>
        <strain evidence="3 4">HSC-31F16</strain>
    </source>
</reference>
<dbReference type="RefSeq" id="WP_166451010.1">
    <property type="nucleotide sequence ID" value="NZ_JAAOMA010000004.1"/>
</dbReference>
<evidence type="ECO:0000259" key="2">
    <source>
        <dbReference type="Pfam" id="PF11740"/>
    </source>
</evidence>
<evidence type="ECO:0000256" key="1">
    <source>
        <dbReference type="SAM" id="MobiDB-lite"/>
    </source>
</evidence>
<sequence length="405" mass="46101">MNIRDKIRSAIGDLVKEGVWPNQSNVREVTKTGSNTTINEELNRWRDGVMQTLRGRAPEQPAWDGPLIQVFENLYSLLYEHVSRGFDGARQALTLERDEALERLNDATQAKAQAFQIVDEQVRLREASDQRLQEVLKALNAETGRREAAEFHSQEMSLECQRVREAAAETVRCAETKLEAERERMREELAGVRAECAMAVDKARVDAAERERLAYERLEGVRKSLYEETNNQREEYRRQLESANHAAATAQQQQELAQNSYRLKIADRDREVAKLEAATKLLERQFESADSDRRALATRVESLVIELAVLRNSLQGNVSSIHRENTEALSKYIVDWILEEMKRQDAGEDGLAIFDLLAELSENENLSRQLAVTGAANADVIRAAIIECGPQLNLMIENDRVHFVR</sequence>
<name>A0ABX0L858_9NEIS</name>
<proteinExistence type="predicted"/>
<keyword evidence="4" id="KW-1185">Reference proteome</keyword>